<dbReference type="Gene3D" id="2.60.200.60">
    <property type="match status" value="1"/>
</dbReference>
<protein>
    <recommendedName>
        <fullName evidence="2">RES domain-containing protein</fullName>
    </recommendedName>
</protein>
<feature type="compositionally biased region" description="Low complexity" evidence="1">
    <location>
        <begin position="67"/>
        <end position="79"/>
    </location>
</feature>
<dbReference type="CDD" id="cd14737">
    <property type="entry name" value="PAAR_1"/>
    <property type="match status" value="1"/>
</dbReference>
<dbReference type="InterPro" id="IPR008727">
    <property type="entry name" value="PAAR_motif"/>
</dbReference>
<reference evidence="4" key="1">
    <citation type="journal article" date="2019" name="Int. J. Syst. Evol. Microbiol.">
        <title>The Global Catalogue of Microorganisms (GCM) 10K type strain sequencing project: providing services to taxonomists for standard genome sequencing and annotation.</title>
        <authorList>
            <consortium name="The Broad Institute Genomics Platform"/>
            <consortium name="The Broad Institute Genome Sequencing Center for Infectious Disease"/>
            <person name="Wu L."/>
            <person name="Ma J."/>
        </authorList>
    </citation>
    <scope>NUCLEOTIDE SEQUENCE [LARGE SCALE GENOMIC DNA]</scope>
    <source>
        <strain evidence="4">JCM 19134</strain>
    </source>
</reference>
<dbReference type="EMBL" id="BAABLX010000076">
    <property type="protein sequence ID" value="GAA4958381.1"/>
    <property type="molecule type" value="Genomic_DNA"/>
</dbReference>
<feature type="region of interest" description="Disordered" evidence="1">
    <location>
        <begin position="1"/>
        <end position="118"/>
    </location>
</feature>
<dbReference type="Proteomes" id="UP001409585">
    <property type="component" value="Unassembled WGS sequence"/>
</dbReference>
<sequence>MGSNSREAAARLTDMDTGHSGPSAGVTEGLEEEALLDGELEEGELEDGELADDATEETLEESEATEDGASSDGSAADGSEITPDSEAIAEATTEKDRAEEGSAEETAEVEEELTEEELAEAEALAAAAAGGHQGPPTAIITGSANVFINGLPAARQGDMLAPHHPGTRAITEGSPSVLINGMPAARVTDAVDCGGTIETGSENVFIGNEPKLVPPTKVSLPDIVFKNRRASFKPKAITTQPPANTSSAQVDSVVYSPNSHSNNTNVRVEPVANNKQNAIDYWTEAELNADNFPAAFGARLMRLNAEAGFEAADAIINLYDTLTDWDKFKSALNGMSDTVTNPAETYEALKQAAKSFANLPAEQKGEAAYKMLLGTAATGAAGKVGAASKNLSNLNNPRVVSDQGSYVRMDGHKIYDSSYPALSTNPSAQYRFSDPSYRSTAGDVYFGENIVTSYMEVRKNLDGKSLFVGDVRVDNILDLTDPNVLKQMNIDPARLTARVDNPVQQKAIYGYTNQVSNQAYDAGYNGILYPSSRKTGNNQAITLFDGRYVPDTIKLILDKQIKP</sequence>
<dbReference type="AlphaFoldDB" id="A0AAV3U971"/>
<keyword evidence="4" id="KW-1185">Reference proteome</keyword>
<evidence type="ECO:0000313" key="3">
    <source>
        <dbReference type="EMBL" id="GAA4958381.1"/>
    </source>
</evidence>
<organism evidence="3 4">
    <name type="scientific">Halioxenophilus aromaticivorans</name>
    <dbReference type="NCBI Taxonomy" id="1306992"/>
    <lineage>
        <taxon>Bacteria</taxon>
        <taxon>Pseudomonadati</taxon>
        <taxon>Pseudomonadota</taxon>
        <taxon>Gammaproteobacteria</taxon>
        <taxon>Alteromonadales</taxon>
        <taxon>Alteromonadaceae</taxon>
        <taxon>Halioxenophilus</taxon>
    </lineage>
</organism>
<feature type="compositionally biased region" description="Acidic residues" evidence="1">
    <location>
        <begin position="101"/>
        <end position="118"/>
    </location>
</feature>
<feature type="domain" description="RES" evidence="2">
    <location>
        <begin position="423"/>
        <end position="545"/>
    </location>
</feature>
<evidence type="ECO:0000256" key="1">
    <source>
        <dbReference type="SAM" id="MobiDB-lite"/>
    </source>
</evidence>
<comment type="caution">
    <text evidence="3">The sequence shown here is derived from an EMBL/GenBank/DDBJ whole genome shotgun (WGS) entry which is preliminary data.</text>
</comment>
<proteinExistence type="predicted"/>
<evidence type="ECO:0000259" key="2">
    <source>
        <dbReference type="Pfam" id="PF08808"/>
    </source>
</evidence>
<feature type="compositionally biased region" description="Acidic residues" evidence="1">
    <location>
        <begin position="29"/>
        <end position="66"/>
    </location>
</feature>
<evidence type="ECO:0000313" key="4">
    <source>
        <dbReference type="Proteomes" id="UP001409585"/>
    </source>
</evidence>
<dbReference type="InterPro" id="IPR014914">
    <property type="entry name" value="RES_dom"/>
</dbReference>
<dbReference type="Pfam" id="PF05488">
    <property type="entry name" value="PAAR_motif"/>
    <property type="match status" value="1"/>
</dbReference>
<accession>A0AAV3U971</accession>
<dbReference type="Pfam" id="PF08808">
    <property type="entry name" value="RES"/>
    <property type="match status" value="1"/>
</dbReference>
<name>A0AAV3U971_9ALTE</name>
<gene>
    <name evidence="3" type="ORF">GCM10025791_43780</name>
</gene>
<dbReference type="RefSeq" id="WP_345427333.1">
    <property type="nucleotide sequence ID" value="NZ_AP031496.1"/>
</dbReference>